<dbReference type="InterPro" id="IPR003703">
    <property type="entry name" value="Acyl_CoA_thio"/>
</dbReference>
<dbReference type="GO" id="GO:0047617">
    <property type="term" value="F:fatty acyl-CoA hydrolase activity"/>
    <property type="evidence" value="ECO:0007669"/>
    <property type="project" value="UniProtKB-EC"/>
</dbReference>
<evidence type="ECO:0000256" key="4">
    <source>
        <dbReference type="ARBA" id="ARBA00011881"/>
    </source>
</evidence>
<feature type="domain" description="Cyclic nucleotide-binding" evidence="9">
    <location>
        <begin position="68"/>
        <end position="163"/>
    </location>
</feature>
<dbReference type="EC" id="3.1.2.20" evidence="8"/>
<evidence type="ECO:0000256" key="6">
    <source>
        <dbReference type="ARBA" id="ARBA00023098"/>
    </source>
</evidence>
<evidence type="ECO:0000256" key="7">
    <source>
        <dbReference type="ARBA" id="ARBA00035880"/>
    </source>
</evidence>
<evidence type="ECO:0000256" key="3">
    <source>
        <dbReference type="ARBA" id="ARBA00006538"/>
    </source>
</evidence>
<evidence type="ECO:0000259" key="9">
    <source>
        <dbReference type="PROSITE" id="PS50042"/>
    </source>
</evidence>
<evidence type="ECO:0000256" key="1">
    <source>
        <dbReference type="ARBA" id="ARBA00004253"/>
    </source>
</evidence>
<evidence type="ECO:0000313" key="11">
    <source>
        <dbReference type="Proteomes" id="UP001190926"/>
    </source>
</evidence>
<dbReference type="Gene3D" id="2.60.120.10">
    <property type="entry name" value="Jelly Rolls"/>
    <property type="match status" value="1"/>
</dbReference>
<dbReference type="InterPro" id="IPR000595">
    <property type="entry name" value="cNMP-bd_dom"/>
</dbReference>
<comment type="similarity">
    <text evidence="3">Belongs to the C/M/P thioester hydrolase family.</text>
</comment>
<comment type="subcellular location">
    <subcellularLocation>
        <location evidence="1">Peroxisome matrix</location>
    </subcellularLocation>
</comment>
<dbReference type="EMBL" id="SDAM02029557">
    <property type="protein sequence ID" value="KAH6756440.1"/>
    <property type="molecule type" value="Genomic_DNA"/>
</dbReference>
<reference evidence="10 11" key="1">
    <citation type="journal article" date="2021" name="Nat. Commun.">
        <title>Incipient diploidization of the medicinal plant Perilla within 10,000 years.</title>
        <authorList>
            <person name="Zhang Y."/>
            <person name="Shen Q."/>
            <person name="Leng L."/>
            <person name="Zhang D."/>
            <person name="Chen S."/>
            <person name="Shi Y."/>
            <person name="Ning Z."/>
            <person name="Chen S."/>
        </authorList>
    </citation>
    <scope>NUCLEOTIDE SEQUENCE [LARGE SCALE GENOMIC DNA]</scope>
    <source>
        <strain evidence="11">cv. PC099</strain>
    </source>
</reference>
<dbReference type="InterPro" id="IPR042171">
    <property type="entry name" value="Acyl-CoA_hotdog"/>
</dbReference>
<keyword evidence="6" id="KW-0443">Lipid metabolism</keyword>
<dbReference type="SMART" id="SM00100">
    <property type="entry name" value="cNMP"/>
    <property type="match status" value="1"/>
</dbReference>
<dbReference type="PANTHER" id="PTHR11066">
    <property type="entry name" value="ACYL-COA THIOESTERASE"/>
    <property type="match status" value="1"/>
</dbReference>
<dbReference type="FunFam" id="2.60.120.10:FF:000109">
    <property type="entry name" value="Acyl-CoA thioesterase II"/>
    <property type="match status" value="1"/>
</dbReference>
<dbReference type="AlphaFoldDB" id="A0AAD4NXV2"/>
<name>A0AAD4NXV2_PERFH</name>
<dbReference type="InterPro" id="IPR014710">
    <property type="entry name" value="RmlC-like_jellyroll"/>
</dbReference>
<keyword evidence="5" id="KW-0378">Hydrolase</keyword>
<dbReference type="Proteomes" id="UP001190926">
    <property type="component" value="Unassembled WGS sequence"/>
</dbReference>
<comment type="pathway">
    <text evidence="2">Lipid metabolism; fatty acid metabolism.</text>
</comment>
<dbReference type="Pfam" id="PF00027">
    <property type="entry name" value="cNMP_binding"/>
    <property type="match status" value="1"/>
</dbReference>
<dbReference type="GO" id="GO:0005782">
    <property type="term" value="C:peroxisomal matrix"/>
    <property type="evidence" value="ECO:0007669"/>
    <property type="project" value="UniProtKB-SubCell"/>
</dbReference>
<dbReference type="CDD" id="cd00038">
    <property type="entry name" value="CAP_ED"/>
    <property type="match status" value="1"/>
</dbReference>
<dbReference type="CDD" id="cd03445">
    <property type="entry name" value="Thioesterase_II_repeat2"/>
    <property type="match status" value="1"/>
</dbReference>
<dbReference type="PROSITE" id="PS50042">
    <property type="entry name" value="CNMP_BINDING_3"/>
    <property type="match status" value="1"/>
</dbReference>
<dbReference type="InterPro" id="IPR049449">
    <property type="entry name" value="TesB_ACOT8-like_N"/>
</dbReference>
<organism evidence="10 11">
    <name type="scientific">Perilla frutescens var. hirtella</name>
    <name type="common">Perilla citriodora</name>
    <name type="synonym">Perilla setoyensis</name>
    <dbReference type="NCBI Taxonomy" id="608512"/>
    <lineage>
        <taxon>Eukaryota</taxon>
        <taxon>Viridiplantae</taxon>
        <taxon>Streptophyta</taxon>
        <taxon>Embryophyta</taxon>
        <taxon>Tracheophyta</taxon>
        <taxon>Spermatophyta</taxon>
        <taxon>Magnoliopsida</taxon>
        <taxon>eudicotyledons</taxon>
        <taxon>Gunneridae</taxon>
        <taxon>Pentapetalae</taxon>
        <taxon>asterids</taxon>
        <taxon>lamiids</taxon>
        <taxon>Lamiales</taxon>
        <taxon>Lamiaceae</taxon>
        <taxon>Nepetoideae</taxon>
        <taxon>Elsholtzieae</taxon>
        <taxon>Perilla</taxon>
    </lineage>
</organism>
<dbReference type="SUPFAM" id="SSF51206">
    <property type="entry name" value="cAMP-binding domain-like"/>
    <property type="match status" value="1"/>
</dbReference>
<dbReference type="SUPFAM" id="SSF54637">
    <property type="entry name" value="Thioesterase/thiol ester dehydrase-isomerase"/>
    <property type="match status" value="2"/>
</dbReference>
<dbReference type="NCBIfam" id="TIGR00189">
    <property type="entry name" value="tesB"/>
    <property type="match status" value="1"/>
</dbReference>
<dbReference type="GO" id="GO:0006637">
    <property type="term" value="P:acyl-CoA metabolic process"/>
    <property type="evidence" value="ECO:0007669"/>
    <property type="project" value="InterPro"/>
</dbReference>
<dbReference type="Gene3D" id="2.40.160.210">
    <property type="entry name" value="Acyl-CoA thioesterase, double hotdog domain"/>
    <property type="match status" value="1"/>
</dbReference>
<dbReference type="GO" id="GO:0009062">
    <property type="term" value="P:fatty acid catabolic process"/>
    <property type="evidence" value="ECO:0007669"/>
    <property type="project" value="TreeGrafter"/>
</dbReference>
<evidence type="ECO:0000256" key="5">
    <source>
        <dbReference type="ARBA" id="ARBA00022801"/>
    </source>
</evidence>
<comment type="catalytic activity">
    <reaction evidence="7">
        <text>a fatty acyl-CoA + H2O = a fatty acid + CoA + H(+)</text>
        <dbReference type="Rhea" id="RHEA:16781"/>
        <dbReference type="ChEBI" id="CHEBI:15377"/>
        <dbReference type="ChEBI" id="CHEBI:15378"/>
        <dbReference type="ChEBI" id="CHEBI:28868"/>
        <dbReference type="ChEBI" id="CHEBI:57287"/>
        <dbReference type="ChEBI" id="CHEBI:77636"/>
        <dbReference type="EC" id="3.1.2.20"/>
    </reaction>
</comment>
<sequence>MITLSRAAADQFSCCPINSHSILRSAQIIGVECSALTYSLCLKKNPFIAYSLAMNSELVIEFLGCVPLLQKLPISSLKRIAEVVSVKRYDRGDYIVREGETPDGIYFIWEGEAEVCGSFHSDDENHTEFQLKQFDFFGHGMTPSPSNQPADVLALSKLTCLVLPNEHIYLLKPKSIWSADEAQEKRPLVEQILQLDPVEVNIFQGITLPDAPKFGKVFGGQFLGQALAAASKTVDCLKIVHSLHAYFLLLGDFNIPIIYEVHRVRDGKSFATRRVEAIQRGNVVFTVMASFQKDEHQFIHQVATMPSVSEPEELFSMEELRERRLIDPRLPRTYRNKVASAEFLTWPIEIKFCEPNTSTNYTKSPPSLRYWFRARGTLSDDQALHRCVVAYASDLIFLQVSLNPHREKGLKSSSVSLDHSIWFHRPFRADDWLLYVIDSPNAHSARGFVTGQMFTRKGELVVSLTQEGLLRKARTPVQATKSKL</sequence>
<dbReference type="Pfam" id="PF02551">
    <property type="entry name" value="Acyl_CoA_thio"/>
    <property type="match status" value="1"/>
</dbReference>
<dbReference type="InterPro" id="IPR018490">
    <property type="entry name" value="cNMP-bd_dom_sf"/>
</dbReference>
<dbReference type="PANTHER" id="PTHR11066:SF34">
    <property type="entry name" value="ACYL-COENZYME A THIOESTERASE 8"/>
    <property type="match status" value="1"/>
</dbReference>
<dbReference type="Pfam" id="PF13622">
    <property type="entry name" value="4HBT_3"/>
    <property type="match status" value="1"/>
</dbReference>
<comment type="subunit">
    <text evidence="4">Homotetramer.</text>
</comment>
<evidence type="ECO:0000256" key="8">
    <source>
        <dbReference type="ARBA" id="ARBA00038894"/>
    </source>
</evidence>
<dbReference type="FunFam" id="2.40.160.210:FF:000003">
    <property type="entry name" value="Acyl-CoA thioesterase II"/>
    <property type="match status" value="1"/>
</dbReference>
<accession>A0AAD4NXV2</accession>
<gene>
    <name evidence="10" type="ORF">C2S53_002441</name>
</gene>
<dbReference type="InterPro" id="IPR029069">
    <property type="entry name" value="HotDog_dom_sf"/>
</dbReference>
<evidence type="ECO:0000256" key="2">
    <source>
        <dbReference type="ARBA" id="ARBA00004872"/>
    </source>
</evidence>
<dbReference type="InterPro" id="IPR025652">
    <property type="entry name" value="TesB_C"/>
</dbReference>
<protein>
    <recommendedName>
        <fullName evidence="8">acyl-CoA hydrolase</fullName>
        <ecNumber evidence="8">3.1.2.20</ecNumber>
    </recommendedName>
</protein>
<comment type="caution">
    <text evidence="10">The sequence shown here is derived from an EMBL/GenBank/DDBJ whole genome shotgun (WGS) entry which is preliminary data.</text>
</comment>
<evidence type="ECO:0000313" key="10">
    <source>
        <dbReference type="EMBL" id="KAH6756440.1"/>
    </source>
</evidence>
<keyword evidence="11" id="KW-1185">Reference proteome</keyword>
<proteinExistence type="inferred from homology"/>
<dbReference type="CDD" id="cd03444">
    <property type="entry name" value="Thioesterase_II_repeat1"/>
    <property type="match status" value="1"/>
</dbReference>